<comment type="caution">
    <text evidence="2">The sequence shown here is derived from an EMBL/GenBank/DDBJ whole genome shotgun (WGS) entry which is preliminary data.</text>
</comment>
<gene>
    <name evidence="2" type="ORF">Cme02nite_53530</name>
</gene>
<reference evidence="2" key="1">
    <citation type="submission" date="2021-01" db="EMBL/GenBank/DDBJ databases">
        <title>Whole genome shotgun sequence of Catellatospora methionotrophica NBRC 14553.</title>
        <authorList>
            <person name="Komaki H."/>
            <person name="Tamura T."/>
        </authorList>
    </citation>
    <scope>NUCLEOTIDE SEQUENCE</scope>
    <source>
        <strain evidence="2">NBRC 14553</strain>
    </source>
</reference>
<protein>
    <recommendedName>
        <fullName evidence="1">DUF397 domain-containing protein</fullName>
    </recommendedName>
</protein>
<dbReference type="EMBL" id="BONJ01000029">
    <property type="protein sequence ID" value="GIG17021.1"/>
    <property type="molecule type" value="Genomic_DNA"/>
</dbReference>
<dbReference type="AlphaFoldDB" id="A0A8J3PJ41"/>
<name>A0A8J3PJ41_9ACTN</name>
<dbReference type="Proteomes" id="UP000660339">
    <property type="component" value="Unassembled WGS sequence"/>
</dbReference>
<evidence type="ECO:0000259" key="1">
    <source>
        <dbReference type="Pfam" id="PF04149"/>
    </source>
</evidence>
<keyword evidence="3" id="KW-1185">Reference proteome</keyword>
<dbReference type="InterPro" id="IPR007278">
    <property type="entry name" value="DUF397"/>
</dbReference>
<feature type="domain" description="DUF397" evidence="1">
    <location>
        <begin position="8"/>
        <end position="59"/>
    </location>
</feature>
<dbReference type="Pfam" id="PF04149">
    <property type="entry name" value="DUF397"/>
    <property type="match status" value="1"/>
</dbReference>
<sequence>MSVLEAELTWRRSSYCDSGACVEVAQLDHGVAIRDAKDPQGPALRFSRQEFAAFIAGVRAGDFAAA</sequence>
<accession>A0A8J3PJ41</accession>
<dbReference type="RefSeq" id="WP_166388633.1">
    <property type="nucleotide sequence ID" value="NZ_BAAATT010000015.1"/>
</dbReference>
<evidence type="ECO:0000313" key="3">
    <source>
        <dbReference type="Proteomes" id="UP000660339"/>
    </source>
</evidence>
<proteinExistence type="predicted"/>
<organism evidence="2 3">
    <name type="scientific">Catellatospora methionotrophica</name>
    <dbReference type="NCBI Taxonomy" id="121620"/>
    <lineage>
        <taxon>Bacteria</taxon>
        <taxon>Bacillati</taxon>
        <taxon>Actinomycetota</taxon>
        <taxon>Actinomycetes</taxon>
        <taxon>Micromonosporales</taxon>
        <taxon>Micromonosporaceae</taxon>
        <taxon>Catellatospora</taxon>
    </lineage>
</organism>
<evidence type="ECO:0000313" key="2">
    <source>
        <dbReference type="EMBL" id="GIG17021.1"/>
    </source>
</evidence>